<organism evidence="2 3">
    <name type="scientific">Chaetomium fimeti</name>
    <dbReference type="NCBI Taxonomy" id="1854472"/>
    <lineage>
        <taxon>Eukaryota</taxon>
        <taxon>Fungi</taxon>
        <taxon>Dikarya</taxon>
        <taxon>Ascomycota</taxon>
        <taxon>Pezizomycotina</taxon>
        <taxon>Sordariomycetes</taxon>
        <taxon>Sordariomycetidae</taxon>
        <taxon>Sordariales</taxon>
        <taxon>Chaetomiaceae</taxon>
        <taxon>Chaetomium</taxon>
    </lineage>
</organism>
<dbReference type="RefSeq" id="XP_062662518.1">
    <property type="nucleotide sequence ID" value="XM_062802154.1"/>
</dbReference>
<sequence>MPTTTNSSSVYPENWTLSKYQESATQRQLSMRQPCHPTSIKACLAFHEPRTLFFPRINHRTESPTCSPVASQSLPVCVDMRAYRQTISQAVVGGRQLTVPVILSVDRNSNGNGTNWRHLSGLLFGSAAESGNRRDSSVRWPDFAPEKATHQVPNEEKDHCKTSRSALYDQFENPLLYLYDITTSYLTAGSRSIQAQPEKPTDESAKSLGFVDPAPELSSVGGSAGLEHGGVLIRNKVKTSPIL</sequence>
<proteinExistence type="predicted"/>
<reference evidence="2" key="1">
    <citation type="journal article" date="2023" name="Mol. Phylogenet. Evol.">
        <title>Genome-scale phylogeny and comparative genomics of the fungal order Sordariales.</title>
        <authorList>
            <person name="Hensen N."/>
            <person name="Bonometti L."/>
            <person name="Westerberg I."/>
            <person name="Brannstrom I.O."/>
            <person name="Guillou S."/>
            <person name="Cros-Aarteil S."/>
            <person name="Calhoun S."/>
            <person name="Haridas S."/>
            <person name="Kuo A."/>
            <person name="Mondo S."/>
            <person name="Pangilinan J."/>
            <person name="Riley R."/>
            <person name="LaButti K."/>
            <person name="Andreopoulos B."/>
            <person name="Lipzen A."/>
            <person name="Chen C."/>
            <person name="Yan M."/>
            <person name="Daum C."/>
            <person name="Ng V."/>
            <person name="Clum A."/>
            <person name="Steindorff A."/>
            <person name="Ohm R.A."/>
            <person name="Martin F."/>
            <person name="Silar P."/>
            <person name="Natvig D.O."/>
            <person name="Lalanne C."/>
            <person name="Gautier V."/>
            <person name="Ament-Velasquez S.L."/>
            <person name="Kruys A."/>
            <person name="Hutchinson M.I."/>
            <person name="Powell A.J."/>
            <person name="Barry K."/>
            <person name="Miller A.N."/>
            <person name="Grigoriev I.V."/>
            <person name="Debuchy R."/>
            <person name="Gladieux P."/>
            <person name="Hiltunen Thoren M."/>
            <person name="Johannesson H."/>
        </authorList>
    </citation>
    <scope>NUCLEOTIDE SEQUENCE</scope>
    <source>
        <strain evidence="2">CBS 168.71</strain>
    </source>
</reference>
<accession>A0AAE0HM17</accession>
<evidence type="ECO:0000256" key="1">
    <source>
        <dbReference type="SAM" id="MobiDB-lite"/>
    </source>
</evidence>
<dbReference type="Proteomes" id="UP001278766">
    <property type="component" value="Unassembled WGS sequence"/>
</dbReference>
<evidence type="ECO:0000313" key="2">
    <source>
        <dbReference type="EMBL" id="KAK3299004.1"/>
    </source>
</evidence>
<dbReference type="GeneID" id="87839102"/>
<evidence type="ECO:0000313" key="3">
    <source>
        <dbReference type="Proteomes" id="UP001278766"/>
    </source>
</evidence>
<name>A0AAE0HM17_9PEZI</name>
<reference evidence="2" key="2">
    <citation type="submission" date="2023-06" db="EMBL/GenBank/DDBJ databases">
        <authorList>
            <consortium name="Lawrence Berkeley National Laboratory"/>
            <person name="Haridas S."/>
            <person name="Hensen N."/>
            <person name="Bonometti L."/>
            <person name="Westerberg I."/>
            <person name="Brannstrom I.O."/>
            <person name="Guillou S."/>
            <person name="Cros-Aarteil S."/>
            <person name="Calhoun S."/>
            <person name="Kuo A."/>
            <person name="Mondo S."/>
            <person name="Pangilinan J."/>
            <person name="Riley R."/>
            <person name="Labutti K."/>
            <person name="Andreopoulos B."/>
            <person name="Lipzen A."/>
            <person name="Chen C."/>
            <person name="Yanf M."/>
            <person name="Daum C."/>
            <person name="Ng V."/>
            <person name="Clum A."/>
            <person name="Steindorff A."/>
            <person name="Ohm R."/>
            <person name="Martin F."/>
            <person name="Silar P."/>
            <person name="Natvig D."/>
            <person name="Lalanne C."/>
            <person name="Gautier V."/>
            <person name="Ament-Velasquez S.L."/>
            <person name="Kruys A."/>
            <person name="Hutchinson M.I."/>
            <person name="Powell A.J."/>
            <person name="Barry K."/>
            <person name="Miller A.N."/>
            <person name="Grigoriev I.V."/>
            <person name="Debuchy R."/>
            <person name="Gladieux P."/>
            <person name="Thoren M.H."/>
            <person name="Johannesson H."/>
        </authorList>
    </citation>
    <scope>NUCLEOTIDE SEQUENCE</scope>
    <source>
        <strain evidence="2">CBS 168.71</strain>
    </source>
</reference>
<keyword evidence="3" id="KW-1185">Reference proteome</keyword>
<dbReference type="AlphaFoldDB" id="A0AAE0HM17"/>
<gene>
    <name evidence="2" type="ORF">B0H64DRAFT_371406</name>
</gene>
<dbReference type="EMBL" id="JAUEPN010000002">
    <property type="protein sequence ID" value="KAK3299004.1"/>
    <property type="molecule type" value="Genomic_DNA"/>
</dbReference>
<feature type="region of interest" description="Disordered" evidence="1">
    <location>
        <begin position="191"/>
        <end position="212"/>
    </location>
</feature>
<comment type="caution">
    <text evidence="2">The sequence shown here is derived from an EMBL/GenBank/DDBJ whole genome shotgun (WGS) entry which is preliminary data.</text>
</comment>
<protein>
    <submittedName>
        <fullName evidence="2">Uncharacterized protein</fullName>
    </submittedName>
</protein>